<proteinExistence type="predicted"/>
<reference evidence="2" key="1">
    <citation type="submission" date="2020-05" db="EMBL/GenBank/DDBJ databases">
        <title>Mycena genomes resolve the evolution of fungal bioluminescence.</title>
        <authorList>
            <person name="Tsai I.J."/>
        </authorList>
    </citation>
    <scope>NUCLEOTIDE SEQUENCE</scope>
    <source>
        <strain evidence="2">160909Yilan</strain>
    </source>
</reference>
<organism evidence="2 3">
    <name type="scientific">Mycena sanguinolenta</name>
    <dbReference type="NCBI Taxonomy" id="230812"/>
    <lineage>
        <taxon>Eukaryota</taxon>
        <taxon>Fungi</taxon>
        <taxon>Dikarya</taxon>
        <taxon>Basidiomycota</taxon>
        <taxon>Agaricomycotina</taxon>
        <taxon>Agaricomycetes</taxon>
        <taxon>Agaricomycetidae</taxon>
        <taxon>Agaricales</taxon>
        <taxon>Marasmiineae</taxon>
        <taxon>Mycenaceae</taxon>
        <taxon>Mycena</taxon>
    </lineage>
</organism>
<dbReference type="AlphaFoldDB" id="A0A8H7DIG2"/>
<keyword evidence="3" id="KW-1185">Reference proteome</keyword>
<feature type="region of interest" description="Disordered" evidence="1">
    <location>
        <begin position="1"/>
        <end position="24"/>
    </location>
</feature>
<feature type="region of interest" description="Disordered" evidence="1">
    <location>
        <begin position="214"/>
        <end position="281"/>
    </location>
</feature>
<evidence type="ECO:0000313" key="2">
    <source>
        <dbReference type="EMBL" id="KAF7374427.1"/>
    </source>
</evidence>
<feature type="region of interest" description="Disordered" evidence="1">
    <location>
        <begin position="296"/>
        <end position="377"/>
    </location>
</feature>
<feature type="compositionally biased region" description="Basic and acidic residues" evidence="1">
    <location>
        <begin position="214"/>
        <end position="233"/>
    </location>
</feature>
<sequence>MSPYKPISSSHFDRREGKMKGTDTAGKARIVTTTFIHAFAISLVDDPSTFLGKSGRSFVPYGSQGSSFTWFSFSGNGTSNGGKQYSAPASAVGNGIVTDAFPAPKVIHPSQIIHERIFREVPQAKVVITHDDDWRDVLKDDGVQTQELTVSELQEAIFDRFEIMEEDGAVFLRAKSGPTASRNAATITVEELHPIDDQITNDPRDDLNLLSQKDLREIPDEEQDRNIAERDIRPSSTDNPRVQLDPVLDTGNLRSPRDHSGAPLSSYSEHSEPGIVDQRGAGSFFSGSRDFRVSGGELYNTQGNMNTVSDGASYTMSRSHNRTSNRDTGDKNIFGLQHPSLTHREGRGGFAPNQYQAPPNPTYGDPNARFPGNRPSAPSMLYASARIRPQAISSSFGPLQYGTNDEYPV</sequence>
<feature type="compositionally biased region" description="Basic and acidic residues" evidence="1">
    <location>
        <begin position="11"/>
        <end position="21"/>
    </location>
</feature>
<name>A0A8H7DIG2_9AGAR</name>
<evidence type="ECO:0000256" key="1">
    <source>
        <dbReference type="SAM" id="MobiDB-lite"/>
    </source>
</evidence>
<evidence type="ECO:0000313" key="3">
    <source>
        <dbReference type="Proteomes" id="UP000623467"/>
    </source>
</evidence>
<feature type="compositionally biased region" description="Polar residues" evidence="1">
    <location>
        <begin position="299"/>
        <end position="318"/>
    </location>
</feature>
<gene>
    <name evidence="2" type="ORF">MSAN_00326800</name>
</gene>
<comment type="caution">
    <text evidence="2">The sequence shown here is derived from an EMBL/GenBank/DDBJ whole genome shotgun (WGS) entry which is preliminary data.</text>
</comment>
<protein>
    <submittedName>
        <fullName evidence="2">Uncharacterized protein</fullName>
    </submittedName>
</protein>
<dbReference type="EMBL" id="JACAZH010000002">
    <property type="protein sequence ID" value="KAF7374427.1"/>
    <property type="molecule type" value="Genomic_DNA"/>
</dbReference>
<dbReference type="Proteomes" id="UP000623467">
    <property type="component" value="Unassembled WGS sequence"/>
</dbReference>
<accession>A0A8H7DIG2</accession>